<dbReference type="AlphaFoldDB" id="X1GMI6"/>
<comment type="caution">
    <text evidence="1">The sequence shown here is derived from an EMBL/GenBank/DDBJ whole genome shotgun (WGS) entry which is preliminary data.</text>
</comment>
<organism evidence="1">
    <name type="scientific">marine sediment metagenome</name>
    <dbReference type="NCBI Taxonomy" id="412755"/>
    <lineage>
        <taxon>unclassified sequences</taxon>
        <taxon>metagenomes</taxon>
        <taxon>ecological metagenomes</taxon>
    </lineage>
</organism>
<sequence>MEAIETLRALDGKIMSIYELHGYNIAAFSEKQAKYLLNKGIIKKNETDVGIIIEQNA</sequence>
<evidence type="ECO:0000313" key="1">
    <source>
        <dbReference type="EMBL" id="GAH42849.1"/>
    </source>
</evidence>
<name>X1GMI6_9ZZZZ</name>
<gene>
    <name evidence="1" type="ORF">S03H2_21165</name>
</gene>
<reference evidence="1" key="1">
    <citation type="journal article" date="2014" name="Front. Microbiol.">
        <title>High frequency of phylogenetically diverse reductive dehalogenase-homologous genes in deep subseafloor sedimentary metagenomes.</title>
        <authorList>
            <person name="Kawai M."/>
            <person name="Futagami T."/>
            <person name="Toyoda A."/>
            <person name="Takaki Y."/>
            <person name="Nishi S."/>
            <person name="Hori S."/>
            <person name="Arai W."/>
            <person name="Tsubouchi T."/>
            <person name="Morono Y."/>
            <person name="Uchiyama I."/>
            <person name="Ito T."/>
            <person name="Fujiyama A."/>
            <person name="Inagaki F."/>
            <person name="Takami H."/>
        </authorList>
    </citation>
    <scope>NUCLEOTIDE SEQUENCE</scope>
    <source>
        <strain evidence="1">Expedition CK06-06</strain>
    </source>
</reference>
<proteinExistence type="predicted"/>
<dbReference type="EMBL" id="BARU01011236">
    <property type="protein sequence ID" value="GAH42849.1"/>
    <property type="molecule type" value="Genomic_DNA"/>
</dbReference>
<protein>
    <submittedName>
        <fullName evidence="1">Uncharacterized protein</fullName>
    </submittedName>
</protein>
<accession>X1GMI6</accession>